<feature type="compositionally biased region" description="Polar residues" evidence="1">
    <location>
        <begin position="64"/>
        <end position="81"/>
    </location>
</feature>
<dbReference type="Pfam" id="PF00172">
    <property type="entry name" value="Zn_clus"/>
    <property type="match status" value="1"/>
</dbReference>
<evidence type="ECO:0000259" key="2">
    <source>
        <dbReference type="PROSITE" id="PS50048"/>
    </source>
</evidence>
<dbReference type="Proteomes" id="UP000078595">
    <property type="component" value="Chromosome 9"/>
</dbReference>
<dbReference type="PANTHER" id="PTHR31644:SF1">
    <property type="entry name" value="ZN(II)2CYS6 TRANSCRIPTION FACTOR (EUROFUNG)"/>
    <property type="match status" value="1"/>
</dbReference>
<name>A0AAJ8MJY2_9TREE</name>
<dbReference type="Gene3D" id="4.10.240.10">
    <property type="entry name" value="Zn(2)-C6 fungal-type DNA-binding domain"/>
    <property type="match status" value="1"/>
</dbReference>
<feature type="compositionally biased region" description="Basic residues" evidence="1">
    <location>
        <begin position="371"/>
        <end position="380"/>
    </location>
</feature>
<dbReference type="PROSITE" id="PS50048">
    <property type="entry name" value="ZN2_CY6_FUNGAL_2"/>
    <property type="match status" value="1"/>
</dbReference>
<feature type="compositionally biased region" description="Polar residues" evidence="1">
    <location>
        <begin position="206"/>
        <end position="215"/>
    </location>
</feature>
<dbReference type="SMART" id="SM00066">
    <property type="entry name" value="GAL4"/>
    <property type="match status" value="1"/>
</dbReference>
<dbReference type="GO" id="GO:0008270">
    <property type="term" value="F:zinc ion binding"/>
    <property type="evidence" value="ECO:0007669"/>
    <property type="project" value="InterPro"/>
</dbReference>
<dbReference type="RefSeq" id="XP_065825574.1">
    <property type="nucleotide sequence ID" value="XM_065969502.1"/>
</dbReference>
<dbReference type="AlphaFoldDB" id="A0AAJ8MJY2"/>
<feature type="compositionally biased region" description="Low complexity" evidence="1">
    <location>
        <begin position="82"/>
        <end position="102"/>
    </location>
</feature>
<feature type="region of interest" description="Disordered" evidence="1">
    <location>
        <begin position="637"/>
        <end position="658"/>
    </location>
</feature>
<feature type="compositionally biased region" description="Low complexity" evidence="1">
    <location>
        <begin position="11"/>
        <end position="28"/>
    </location>
</feature>
<dbReference type="GO" id="GO:0005634">
    <property type="term" value="C:nucleus"/>
    <property type="evidence" value="ECO:0007669"/>
    <property type="project" value="TreeGrafter"/>
</dbReference>
<feature type="region of interest" description="Disordered" evidence="1">
    <location>
        <begin position="57"/>
        <end position="118"/>
    </location>
</feature>
<dbReference type="InterPro" id="IPR001138">
    <property type="entry name" value="Zn2Cys6_DnaBD"/>
</dbReference>
<dbReference type="GO" id="GO:0000981">
    <property type="term" value="F:DNA-binding transcription factor activity, RNA polymerase II-specific"/>
    <property type="evidence" value="ECO:0007669"/>
    <property type="project" value="InterPro"/>
</dbReference>
<dbReference type="EMBL" id="CP144538">
    <property type="protein sequence ID" value="WWC64474.1"/>
    <property type="molecule type" value="Genomic_DNA"/>
</dbReference>
<reference evidence="3" key="1">
    <citation type="submission" date="2013-07" db="EMBL/GenBank/DDBJ databases">
        <authorList>
            <consortium name="The Broad Institute Genome Sequencing Platform"/>
            <person name="Cuomo C."/>
            <person name="Litvintseva A."/>
            <person name="Chen Y."/>
            <person name="Heitman J."/>
            <person name="Sun S."/>
            <person name="Springer D."/>
            <person name="Dromer F."/>
            <person name="Young S.K."/>
            <person name="Zeng Q."/>
            <person name="Gargeya S."/>
            <person name="Fitzgerald M."/>
            <person name="Abouelleil A."/>
            <person name="Alvarado L."/>
            <person name="Berlin A.M."/>
            <person name="Chapman S.B."/>
            <person name="Dewar J."/>
            <person name="Goldberg J."/>
            <person name="Griggs A."/>
            <person name="Gujja S."/>
            <person name="Hansen M."/>
            <person name="Howarth C."/>
            <person name="Imamovic A."/>
            <person name="Larimer J."/>
            <person name="McCowan C."/>
            <person name="Murphy C."/>
            <person name="Pearson M."/>
            <person name="Priest M."/>
            <person name="Roberts A."/>
            <person name="Saif S."/>
            <person name="Shea T."/>
            <person name="Sykes S."/>
            <person name="Wortman J."/>
            <person name="Nusbaum C."/>
            <person name="Birren B."/>
        </authorList>
    </citation>
    <scope>NUCLEOTIDE SEQUENCE</scope>
    <source>
        <strain evidence="3">CBS 10117</strain>
    </source>
</reference>
<protein>
    <recommendedName>
        <fullName evidence="2">Zn(2)-C6 fungal-type domain-containing protein</fullName>
    </recommendedName>
</protein>
<sequence>MADNHFTGLTQSSQNRSESNGQNNNNNNITHPPSRLSPPPGTDIVKLLVQRSAVLHDSSAHPGGQNNNMSLAGNGIPQTQPGTSGIGSSSTAAAGPSNTTTTDGKKKKDDKDGNVPKRGYRACVHCRLRKARCDLGDVNAPSEPPCSRCRREQRDCVFLPSKRRRKGSAAAEGGPGDTSVDTTHPQAEVYPAHGPSSTPSTSTASQNNPASVQSITQSPFETKVNPIDWNIQSFPQIVQPVQPDDRTKAIYHQPSQWSDIHINNNNQSSVGPSTHGITNNSNAQMLPPGAHTSVTPQNNPDTTTPGSLGESSVTSGHSPGHRSKKRRTVEPDGTRKIVNASLSNEMDALEILANAATDENGDNDLSLGGSKSKHHGHGHSRSMNGENKRVSWDISEETSPVRKLGEFHLIKSGILDENTLQELVTIYFRDHHPSLPVFQTARIPRTRDQLLDLAHKDSFLLTCIVAVASRHPVDPKYRDIHDKTWPILREIMADYSFAGLPGSVGFVEGVLLLAEHLPREKATPPKPASLDMLAGPGTEAAGEHGTDNRRSWSLTGLAIRAAYLLGLDQIALEINEDERTPDVERARSVWTWCYLYDRTIDEFRLAFWSRGPSLCFVGYSHISQTGEAAARMNFPLQLSPGSESENNDGDPSSSTSHDDSASLMQALVELTQIMTNAHDILYPSKSRTAVLVRQGEYFLFLDHFRRALDSYRTIWKPKKWSNQTLQELSWMTYQFVRLYISSFGYSAHVKRAQWRAEAEAQAGRDGARQPVQLFPRGSATSPDAIYIYESIGSANEIMAIALRLSQMGSLRYLPSRYLINISYAAVFALKSSYSGAVTGKDVTRIRELVDHVCAALVLACPEKDHPANKYGQMLRMLSKKLEQLSDASAVPSRFPSPEPTSSTPLPTNSHTYSEPTPLPWTLPAETMDTQPMPFQFPPFEFNLLPSQNTNNQNTNSTTPTYQPSNSAAAIPIPPIPSGDYVANLGLGLGAASANIPRNSIDDILGVGGPQGQNQNQNPENLFDFDTNFDFDLKGFWDDFTLGEGSGFPFR</sequence>
<dbReference type="KEGG" id="kdj:28970184"/>
<dbReference type="CDD" id="cd12148">
    <property type="entry name" value="fungal_TF_MHR"/>
    <property type="match status" value="1"/>
</dbReference>
<feature type="compositionally biased region" description="Basic and acidic residues" evidence="1">
    <location>
        <begin position="103"/>
        <end position="115"/>
    </location>
</feature>
<evidence type="ECO:0000313" key="4">
    <source>
        <dbReference type="Proteomes" id="UP000078595"/>
    </source>
</evidence>
<feature type="compositionally biased region" description="Polar residues" evidence="1">
    <location>
        <begin position="259"/>
        <end position="284"/>
    </location>
</feature>
<feature type="region of interest" description="Disordered" evidence="1">
    <location>
        <begin position="360"/>
        <end position="385"/>
    </location>
</feature>
<keyword evidence="4" id="KW-1185">Reference proteome</keyword>
<dbReference type="InterPro" id="IPR036864">
    <property type="entry name" value="Zn2-C6_fun-type_DNA-bd_sf"/>
</dbReference>
<feature type="compositionally biased region" description="Low complexity" evidence="1">
    <location>
        <begin position="195"/>
        <end position="205"/>
    </location>
</feature>
<feature type="compositionally biased region" description="Low complexity" evidence="1">
    <location>
        <begin position="891"/>
        <end position="911"/>
    </location>
</feature>
<dbReference type="CDD" id="cd00067">
    <property type="entry name" value="GAL4"/>
    <property type="match status" value="1"/>
</dbReference>
<feature type="region of interest" description="Disordered" evidence="1">
    <location>
        <begin position="160"/>
        <end position="215"/>
    </location>
</feature>
<reference evidence="3" key="2">
    <citation type="submission" date="2024-02" db="EMBL/GenBank/DDBJ databases">
        <title>Comparative genomics of Cryptococcus and Kwoniella reveals pathogenesis evolution and contrasting modes of karyotype evolution via chromosome fusion or intercentromeric recombination.</title>
        <authorList>
            <person name="Coelho M.A."/>
            <person name="David-Palma M."/>
            <person name="Shea T."/>
            <person name="Bowers K."/>
            <person name="McGinley-Smith S."/>
            <person name="Mohammad A.W."/>
            <person name="Gnirke A."/>
            <person name="Yurkov A.M."/>
            <person name="Nowrousian M."/>
            <person name="Sun S."/>
            <person name="Cuomo C.A."/>
            <person name="Heitman J."/>
        </authorList>
    </citation>
    <scope>NUCLEOTIDE SEQUENCE</scope>
    <source>
        <strain evidence="3">CBS 10117</strain>
    </source>
</reference>
<dbReference type="GeneID" id="28970184"/>
<feature type="region of interest" description="Disordered" evidence="1">
    <location>
        <begin position="259"/>
        <end position="335"/>
    </location>
</feature>
<evidence type="ECO:0000313" key="3">
    <source>
        <dbReference type="EMBL" id="WWC64474.1"/>
    </source>
</evidence>
<evidence type="ECO:0000256" key="1">
    <source>
        <dbReference type="SAM" id="MobiDB-lite"/>
    </source>
</evidence>
<feature type="compositionally biased region" description="Polar residues" evidence="1">
    <location>
        <begin position="292"/>
        <end position="317"/>
    </location>
</feature>
<feature type="domain" description="Zn(2)-C6 fungal-type" evidence="2">
    <location>
        <begin position="122"/>
        <end position="158"/>
    </location>
</feature>
<feature type="region of interest" description="Disordered" evidence="1">
    <location>
        <begin position="522"/>
        <end position="547"/>
    </location>
</feature>
<gene>
    <name evidence="3" type="ORF">I303_107084</name>
</gene>
<dbReference type="InterPro" id="IPR052780">
    <property type="entry name" value="AAA_Catabolism_Regulators"/>
</dbReference>
<proteinExistence type="predicted"/>
<feature type="region of interest" description="Disordered" evidence="1">
    <location>
        <begin position="1"/>
        <end position="42"/>
    </location>
</feature>
<organism evidence="3 4">
    <name type="scientific">Kwoniella dejecticola CBS 10117</name>
    <dbReference type="NCBI Taxonomy" id="1296121"/>
    <lineage>
        <taxon>Eukaryota</taxon>
        <taxon>Fungi</taxon>
        <taxon>Dikarya</taxon>
        <taxon>Basidiomycota</taxon>
        <taxon>Agaricomycotina</taxon>
        <taxon>Tremellomycetes</taxon>
        <taxon>Tremellales</taxon>
        <taxon>Cryptococcaceae</taxon>
        <taxon>Kwoniella</taxon>
    </lineage>
</organism>
<accession>A0AAJ8MJY2</accession>
<feature type="region of interest" description="Disordered" evidence="1">
    <location>
        <begin position="887"/>
        <end position="916"/>
    </location>
</feature>
<dbReference type="PANTHER" id="PTHR31644">
    <property type="entry name" value="TRANSCRIPTIONAL ACTIVATOR ARO80-RELATED"/>
    <property type="match status" value="1"/>
</dbReference>
<dbReference type="SUPFAM" id="SSF57701">
    <property type="entry name" value="Zn2/Cys6 DNA-binding domain"/>
    <property type="match status" value="1"/>
</dbReference>
<dbReference type="PROSITE" id="PS00463">
    <property type="entry name" value="ZN2_CY6_FUNGAL_1"/>
    <property type="match status" value="1"/>
</dbReference>